<name>A0ABW3SZX7_9CAUL</name>
<gene>
    <name evidence="2" type="ORF">ACFQ27_07250</name>
</gene>
<accession>A0ABW3SZX7</accession>
<comment type="caution">
    <text evidence="2">The sequence shown here is derived from an EMBL/GenBank/DDBJ whole genome shotgun (WGS) entry which is preliminary data.</text>
</comment>
<keyword evidence="1" id="KW-0812">Transmembrane</keyword>
<keyword evidence="1" id="KW-0472">Membrane</keyword>
<sequence>MGGRIYWAGLAGLVVLILVVGTLVAGRHAAKPPADLRGREGVDIEKLQAATKSLDAAAKSMKGKTVLSADALEAYLPATVDGLARVSLSREEPEGDDLSGPTVRADYEGSGQSVSLSVTDLGAAGALAALAGAFNVESGGERDGRIEKVAKVDGRMTAESWDPAARRGEYSVMVADRFMVHAKAEGLSMEGVRKAAALVDYDKLQAAAR</sequence>
<reference evidence="3" key="1">
    <citation type="journal article" date="2019" name="Int. J. Syst. Evol. Microbiol.">
        <title>The Global Catalogue of Microorganisms (GCM) 10K type strain sequencing project: providing services to taxonomists for standard genome sequencing and annotation.</title>
        <authorList>
            <consortium name="The Broad Institute Genomics Platform"/>
            <consortium name="The Broad Institute Genome Sequencing Center for Infectious Disease"/>
            <person name="Wu L."/>
            <person name="Ma J."/>
        </authorList>
    </citation>
    <scope>NUCLEOTIDE SEQUENCE [LARGE SCALE GENOMIC DNA]</scope>
    <source>
        <strain evidence="3">CCUG 55074</strain>
    </source>
</reference>
<proteinExistence type="predicted"/>
<keyword evidence="3" id="KW-1185">Reference proteome</keyword>
<evidence type="ECO:0000256" key="1">
    <source>
        <dbReference type="SAM" id="Phobius"/>
    </source>
</evidence>
<protein>
    <submittedName>
        <fullName evidence="2">Uncharacterized protein</fullName>
    </submittedName>
</protein>
<dbReference type="RefSeq" id="WP_377353124.1">
    <property type="nucleotide sequence ID" value="NZ_JBHTLQ010000012.1"/>
</dbReference>
<dbReference type="Proteomes" id="UP001597216">
    <property type="component" value="Unassembled WGS sequence"/>
</dbReference>
<keyword evidence="1" id="KW-1133">Transmembrane helix</keyword>
<evidence type="ECO:0000313" key="3">
    <source>
        <dbReference type="Proteomes" id="UP001597216"/>
    </source>
</evidence>
<feature type="transmembrane region" description="Helical" evidence="1">
    <location>
        <begin position="6"/>
        <end position="26"/>
    </location>
</feature>
<dbReference type="EMBL" id="JBHTLQ010000012">
    <property type="protein sequence ID" value="MFD1190372.1"/>
    <property type="molecule type" value="Genomic_DNA"/>
</dbReference>
<organism evidence="2 3">
    <name type="scientific">Phenylobacterium conjunctum</name>
    <dbReference type="NCBI Taxonomy" id="1298959"/>
    <lineage>
        <taxon>Bacteria</taxon>
        <taxon>Pseudomonadati</taxon>
        <taxon>Pseudomonadota</taxon>
        <taxon>Alphaproteobacteria</taxon>
        <taxon>Caulobacterales</taxon>
        <taxon>Caulobacteraceae</taxon>
        <taxon>Phenylobacterium</taxon>
    </lineage>
</organism>
<evidence type="ECO:0000313" key="2">
    <source>
        <dbReference type="EMBL" id="MFD1190372.1"/>
    </source>
</evidence>